<organism evidence="2 3">
    <name type="scientific">Cymbomonas tetramitiformis</name>
    <dbReference type="NCBI Taxonomy" id="36881"/>
    <lineage>
        <taxon>Eukaryota</taxon>
        <taxon>Viridiplantae</taxon>
        <taxon>Chlorophyta</taxon>
        <taxon>Pyramimonadophyceae</taxon>
        <taxon>Pyramimonadales</taxon>
        <taxon>Pyramimonadaceae</taxon>
        <taxon>Cymbomonas</taxon>
    </lineage>
</organism>
<keyword evidence="1" id="KW-0472">Membrane</keyword>
<dbReference type="InterPro" id="IPR027417">
    <property type="entry name" value="P-loop_NTPase"/>
</dbReference>
<evidence type="ECO:0008006" key="4">
    <source>
        <dbReference type="Google" id="ProtNLM"/>
    </source>
</evidence>
<dbReference type="SUPFAM" id="SSF52540">
    <property type="entry name" value="P-loop containing nucleoside triphosphate hydrolases"/>
    <property type="match status" value="1"/>
</dbReference>
<keyword evidence="3" id="KW-1185">Reference proteome</keyword>
<sequence>MNVEKGTKSEKAPIAPAKSLQVIGAGYGRTGTNSLKEALVTLGYSHCYHMEDIFLHKRGHENLWLNVSEGNPDWDTIFEGCKAAVDFPASNYYKELAEHYPESKVILTTRDFDKWHTSTYDTIYQHGDPPFPQIITWKLFPFLNRFNKMTNACIWDRKDGKFFDGHFLDKEACRKTFEDHLADVKKSIPADRLLCWDVKQGWEPLCKFLDKPVPKEPFPHSQLTDGPTMKKMSQVFAVVGVVILVAFPVTIPVLSLLWAVDALFLNKTPKTKAG</sequence>
<feature type="transmembrane region" description="Helical" evidence="1">
    <location>
        <begin position="235"/>
        <end position="260"/>
    </location>
</feature>
<reference evidence="2 3" key="1">
    <citation type="journal article" date="2015" name="Genome Biol. Evol.">
        <title>Comparative Genomics of a Bacterivorous Green Alga Reveals Evolutionary Causalities and Consequences of Phago-Mixotrophic Mode of Nutrition.</title>
        <authorList>
            <person name="Burns J.A."/>
            <person name="Paasch A."/>
            <person name="Narechania A."/>
            <person name="Kim E."/>
        </authorList>
    </citation>
    <scope>NUCLEOTIDE SEQUENCE [LARGE SCALE GENOMIC DNA]</scope>
    <source>
        <strain evidence="2 3">PLY_AMNH</strain>
    </source>
</reference>
<dbReference type="EMBL" id="LGRX02002781">
    <property type="protein sequence ID" value="KAK3283434.1"/>
    <property type="molecule type" value="Genomic_DNA"/>
</dbReference>
<gene>
    <name evidence="2" type="ORF">CYMTET_8868</name>
</gene>
<evidence type="ECO:0000313" key="3">
    <source>
        <dbReference type="Proteomes" id="UP001190700"/>
    </source>
</evidence>
<dbReference type="Gene3D" id="3.40.50.300">
    <property type="entry name" value="P-loop containing nucleotide triphosphate hydrolases"/>
    <property type="match status" value="1"/>
</dbReference>
<keyword evidence="1" id="KW-1133">Transmembrane helix</keyword>
<evidence type="ECO:0000313" key="2">
    <source>
        <dbReference type="EMBL" id="KAK3283434.1"/>
    </source>
</evidence>
<dbReference type="Pfam" id="PF17784">
    <property type="entry name" value="Sulfotransfer_4"/>
    <property type="match status" value="1"/>
</dbReference>
<accession>A0AAE0GS57</accession>
<name>A0AAE0GS57_9CHLO</name>
<dbReference type="InterPro" id="IPR040632">
    <property type="entry name" value="Sulfotransfer_4"/>
</dbReference>
<dbReference type="Proteomes" id="UP001190700">
    <property type="component" value="Unassembled WGS sequence"/>
</dbReference>
<comment type="caution">
    <text evidence="2">The sequence shown here is derived from an EMBL/GenBank/DDBJ whole genome shotgun (WGS) entry which is preliminary data.</text>
</comment>
<proteinExistence type="predicted"/>
<dbReference type="AlphaFoldDB" id="A0AAE0GS57"/>
<evidence type="ECO:0000256" key="1">
    <source>
        <dbReference type="SAM" id="Phobius"/>
    </source>
</evidence>
<protein>
    <recommendedName>
        <fullName evidence="4">NAD dependent epimerase/dehydratase</fullName>
    </recommendedName>
</protein>
<keyword evidence="1" id="KW-0812">Transmembrane</keyword>
<dbReference type="PANTHER" id="PTHR36978">
    <property type="entry name" value="P-LOOP CONTAINING NUCLEOTIDE TRIPHOSPHATE HYDROLASE"/>
    <property type="match status" value="1"/>
</dbReference>
<dbReference type="PANTHER" id="PTHR36978:SF4">
    <property type="entry name" value="P-LOOP CONTAINING NUCLEOSIDE TRIPHOSPHATE HYDROLASE PROTEIN"/>
    <property type="match status" value="1"/>
</dbReference>